<evidence type="ECO:0000313" key="3">
    <source>
        <dbReference type="EMBL" id="MCJ8014735.1"/>
    </source>
</evidence>
<keyword evidence="4" id="KW-1185">Reference proteome</keyword>
<dbReference type="EMBL" id="JALIRP010000014">
    <property type="protein sequence ID" value="MCJ8014735.1"/>
    <property type="molecule type" value="Genomic_DNA"/>
</dbReference>
<dbReference type="SUPFAM" id="SSF51215">
    <property type="entry name" value="Regulatory protein AraC"/>
    <property type="match status" value="1"/>
</dbReference>
<evidence type="ECO:0000259" key="2">
    <source>
        <dbReference type="Pfam" id="PF02311"/>
    </source>
</evidence>
<dbReference type="Gene3D" id="2.60.120.10">
    <property type="entry name" value="Jelly Rolls"/>
    <property type="match status" value="1"/>
</dbReference>
<dbReference type="GO" id="GO:0003677">
    <property type="term" value="F:DNA binding"/>
    <property type="evidence" value="ECO:0007669"/>
    <property type="project" value="UniProtKB-KW"/>
</dbReference>
<dbReference type="Pfam" id="PF02311">
    <property type="entry name" value="AraC_binding"/>
    <property type="match status" value="1"/>
</dbReference>
<protein>
    <submittedName>
        <fullName evidence="3">AraC family ligand binding domain-containing protein</fullName>
    </submittedName>
</protein>
<organism evidence="3 4">
    <name type="scientific">Paenibacillus mangrovi</name>
    <dbReference type="NCBI Taxonomy" id="2931978"/>
    <lineage>
        <taxon>Bacteria</taxon>
        <taxon>Bacillati</taxon>
        <taxon>Bacillota</taxon>
        <taxon>Bacilli</taxon>
        <taxon>Bacillales</taxon>
        <taxon>Paenibacillaceae</taxon>
        <taxon>Paenibacillus</taxon>
    </lineage>
</organism>
<dbReference type="InterPro" id="IPR003313">
    <property type="entry name" value="AraC-bd"/>
</dbReference>
<evidence type="ECO:0000313" key="4">
    <source>
        <dbReference type="Proteomes" id="UP001139347"/>
    </source>
</evidence>
<dbReference type="AlphaFoldDB" id="A0A9X1WVU2"/>
<comment type="caution">
    <text evidence="3">The sequence shown here is derived from an EMBL/GenBank/DDBJ whole genome shotgun (WGS) entry which is preliminary data.</text>
</comment>
<dbReference type="Proteomes" id="UP001139347">
    <property type="component" value="Unassembled WGS sequence"/>
</dbReference>
<name>A0A9X1WVU2_9BACL</name>
<reference evidence="3" key="1">
    <citation type="submission" date="2022-04" db="EMBL/GenBank/DDBJ databases">
        <title>Paenibacillus mangrovi sp. nov., a novel endophytic bacterium isolated from bark of Kandelia candel.</title>
        <authorList>
            <person name="Tuo L."/>
        </authorList>
    </citation>
    <scope>NUCLEOTIDE SEQUENCE</scope>
    <source>
        <strain evidence="3">KQZ6P-2</strain>
    </source>
</reference>
<dbReference type="InterPro" id="IPR014710">
    <property type="entry name" value="RmlC-like_jellyroll"/>
</dbReference>
<gene>
    <name evidence="3" type="ORF">MUG84_23930</name>
</gene>
<sequence>MEKQQSTKHNTPKDARLLESDKEIRFDLPYETEFENLSYIGVVLHETWRVSNHNHEHFELCYVESGQGWFTIDGSFYTVSQGDLFITKPGERH</sequence>
<feature type="domain" description="AraC-type arabinose-binding/dimerisation" evidence="2">
    <location>
        <begin position="46"/>
        <end position="93"/>
    </location>
</feature>
<keyword evidence="1" id="KW-0238">DNA-binding</keyword>
<dbReference type="GO" id="GO:0006355">
    <property type="term" value="P:regulation of DNA-templated transcription"/>
    <property type="evidence" value="ECO:0007669"/>
    <property type="project" value="InterPro"/>
</dbReference>
<accession>A0A9X1WVU2</accession>
<dbReference type="InterPro" id="IPR037923">
    <property type="entry name" value="HTH-like"/>
</dbReference>
<dbReference type="RefSeq" id="WP_244729952.1">
    <property type="nucleotide sequence ID" value="NZ_JALIRP010000014.1"/>
</dbReference>
<proteinExistence type="predicted"/>
<evidence type="ECO:0000256" key="1">
    <source>
        <dbReference type="ARBA" id="ARBA00023125"/>
    </source>
</evidence>